<feature type="transmembrane region" description="Helical" evidence="7">
    <location>
        <begin position="309"/>
        <end position="332"/>
    </location>
</feature>
<dbReference type="RefSeq" id="WP_263073099.1">
    <property type="nucleotide sequence ID" value="NZ_JAOUSF010000003.1"/>
</dbReference>
<keyword evidence="10" id="KW-1185">Reference proteome</keyword>
<evidence type="ECO:0000256" key="4">
    <source>
        <dbReference type="ARBA" id="ARBA00022692"/>
    </source>
</evidence>
<evidence type="ECO:0000313" key="9">
    <source>
        <dbReference type="EMBL" id="MCU9613861.1"/>
    </source>
</evidence>
<feature type="transmembrane region" description="Helical" evidence="7">
    <location>
        <begin position="110"/>
        <end position="130"/>
    </location>
</feature>
<evidence type="ECO:0000256" key="7">
    <source>
        <dbReference type="SAM" id="Phobius"/>
    </source>
</evidence>
<dbReference type="InterPro" id="IPR047692">
    <property type="entry name" value="T4P_ComGB"/>
</dbReference>
<keyword evidence="4 7" id="KW-0812">Transmembrane</keyword>
<keyword evidence="5 7" id="KW-1133">Transmembrane helix</keyword>
<comment type="caution">
    <text evidence="9">The sequence shown here is derived from an EMBL/GenBank/DDBJ whole genome shotgun (WGS) entry which is preliminary data.</text>
</comment>
<dbReference type="InterPro" id="IPR018076">
    <property type="entry name" value="T2SS_GspF_dom"/>
</dbReference>
<feature type="transmembrane region" description="Helical" evidence="7">
    <location>
        <begin position="162"/>
        <end position="182"/>
    </location>
</feature>
<dbReference type="InterPro" id="IPR003004">
    <property type="entry name" value="GspF/PilC"/>
</dbReference>
<evidence type="ECO:0000259" key="8">
    <source>
        <dbReference type="Pfam" id="PF00482"/>
    </source>
</evidence>
<evidence type="ECO:0000313" key="10">
    <source>
        <dbReference type="Proteomes" id="UP001209318"/>
    </source>
</evidence>
<organism evidence="9 10">
    <name type="scientific">Perspicuibacillus lycopersici</name>
    <dbReference type="NCBI Taxonomy" id="1325689"/>
    <lineage>
        <taxon>Bacteria</taxon>
        <taxon>Bacillati</taxon>
        <taxon>Bacillota</taxon>
        <taxon>Bacilli</taxon>
        <taxon>Bacillales</taxon>
        <taxon>Bacillaceae</taxon>
        <taxon>Perspicuibacillus</taxon>
    </lineage>
</organism>
<dbReference type="NCBIfam" id="NF041012">
    <property type="entry name" value="T4P_ComGB"/>
    <property type="match status" value="1"/>
</dbReference>
<dbReference type="PANTHER" id="PTHR30012">
    <property type="entry name" value="GENERAL SECRETION PATHWAY PROTEIN"/>
    <property type="match status" value="1"/>
</dbReference>
<keyword evidence="6 7" id="KW-0472">Membrane</keyword>
<reference evidence="9" key="1">
    <citation type="submission" date="2022-10" db="EMBL/GenBank/DDBJ databases">
        <title>Description of Fervidibacillus gen. nov. in the family Fervidibacillaceae fam. nov. with two species, Fervidibacillus albus sp. nov., and Fervidibacillus halotolerans sp. nov., isolated from tidal flat sediments.</title>
        <authorList>
            <person name="Kwon K.K."/>
            <person name="Yang S.-H."/>
        </authorList>
    </citation>
    <scope>NUCLEOTIDE SEQUENCE</scope>
    <source>
        <strain evidence="9">JCM 19140</strain>
    </source>
</reference>
<keyword evidence="3" id="KW-1003">Cell membrane</keyword>
<proteinExistence type="inferred from homology"/>
<evidence type="ECO:0000256" key="5">
    <source>
        <dbReference type="ARBA" id="ARBA00022989"/>
    </source>
</evidence>
<protein>
    <submittedName>
        <fullName evidence="9">Competence type IV pilus assembly protein ComGB</fullName>
    </submittedName>
</protein>
<comment type="similarity">
    <text evidence="2">Belongs to the GSP F family.</text>
</comment>
<dbReference type="EMBL" id="JAOUSF010000003">
    <property type="protein sequence ID" value="MCU9613861.1"/>
    <property type="molecule type" value="Genomic_DNA"/>
</dbReference>
<dbReference type="PRINTS" id="PR00812">
    <property type="entry name" value="BCTERIALGSPF"/>
</dbReference>
<sequence length="343" mass="40239">MRKRRWSIHEQALLFQRLGLLLQQGYTLSEAIDFMIIQLDKEKSSALTTGVEQLKTGERFYKVLSNLKFHPTAVSFVYYGEENGQLAFSLKTTGELLQKRENDEGRLKNLLAYPLFLLMFTAVLFFVIQWKLLPQFLQLYNSFQTEPSMFIRFMVWQRNHPVLILLVLLVITAIYLVSFTIFKEKKSPYELQCLFAKIPMFGPIYRLWHTYYISFQISQLLTNGISLHDALKFISKDPKKKYLYEAINQINADLLNGESLYSAVKRIPLWQKELAIVVLHGQLSGKLDIELKTYSEICFQQFSERIEKLINIIQPLIFTLLAVWLIVLYMSIMMPSFQMINKI</sequence>
<evidence type="ECO:0000256" key="1">
    <source>
        <dbReference type="ARBA" id="ARBA00004651"/>
    </source>
</evidence>
<name>A0AAE3ISW8_9BACI</name>
<evidence type="ECO:0000256" key="3">
    <source>
        <dbReference type="ARBA" id="ARBA00022475"/>
    </source>
</evidence>
<feature type="domain" description="Type II secretion system protein GspF" evidence="8">
    <location>
        <begin position="216"/>
        <end position="335"/>
    </location>
</feature>
<dbReference type="Proteomes" id="UP001209318">
    <property type="component" value="Unassembled WGS sequence"/>
</dbReference>
<evidence type="ECO:0000256" key="6">
    <source>
        <dbReference type="ARBA" id="ARBA00023136"/>
    </source>
</evidence>
<dbReference type="Gene3D" id="1.20.81.30">
    <property type="entry name" value="Type II secretion system (T2SS), domain F"/>
    <property type="match status" value="2"/>
</dbReference>
<comment type="subcellular location">
    <subcellularLocation>
        <location evidence="1">Cell membrane</location>
        <topology evidence="1">Multi-pass membrane protein</topology>
    </subcellularLocation>
</comment>
<evidence type="ECO:0000256" key="2">
    <source>
        <dbReference type="ARBA" id="ARBA00005745"/>
    </source>
</evidence>
<dbReference type="GO" id="GO:0005886">
    <property type="term" value="C:plasma membrane"/>
    <property type="evidence" value="ECO:0007669"/>
    <property type="project" value="UniProtKB-SubCell"/>
</dbReference>
<gene>
    <name evidence="9" type="primary">comGB</name>
    <name evidence="9" type="ORF">OEV98_09845</name>
</gene>
<accession>A0AAE3ISW8</accession>
<dbReference type="PANTHER" id="PTHR30012:SF0">
    <property type="entry name" value="TYPE II SECRETION SYSTEM PROTEIN F-RELATED"/>
    <property type="match status" value="1"/>
</dbReference>
<dbReference type="Pfam" id="PF00482">
    <property type="entry name" value="T2SSF"/>
    <property type="match status" value="2"/>
</dbReference>
<dbReference type="InterPro" id="IPR042094">
    <property type="entry name" value="T2SS_GspF_sf"/>
</dbReference>
<feature type="domain" description="Type II secretion system protein GspF" evidence="8">
    <location>
        <begin position="16"/>
        <end position="130"/>
    </location>
</feature>
<dbReference type="AlphaFoldDB" id="A0AAE3ISW8"/>